<proteinExistence type="predicted"/>
<evidence type="ECO:0000313" key="2">
    <source>
        <dbReference type="EMBL" id="NNV53859.1"/>
    </source>
</evidence>
<dbReference type="Proteomes" id="UP000598971">
    <property type="component" value="Unassembled WGS sequence"/>
</dbReference>
<dbReference type="AlphaFoldDB" id="A0A8J8FEV9"/>
<evidence type="ECO:0000256" key="1">
    <source>
        <dbReference type="SAM" id="Phobius"/>
    </source>
</evidence>
<gene>
    <name evidence="2" type="ORF">GD597_00215</name>
</gene>
<feature type="transmembrane region" description="Helical" evidence="1">
    <location>
        <begin position="7"/>
        <end position="33"/>
    </location>
</feature>
<organism evidence="2 3">
    <name type="scientific">Limnovirga soli</name>
    <dbReference type="NCBI Taxonomy" id="2656915"/>
    <lineage>
        <taxon>Bacteria</taxon>
        <taxon>Pseudomonadati</taxon>
        <taxon>Bacteroidota</taxon>
        <taxon>Chitinophagia</taxon>
        <taxon>Chitinophagales</taxon>
        <taxon>Chitinophagaceae</taxon>
        <taxon>Limnovirga</taxon>
    </lineage>
</organism>
<reference evidence="2" key="1">
    <citation type="submission" date="2019-10" db="EMBL/GenBank/DDBJ databases">
        <title>Draft genome sequence of Panacibacter sp. KCS-6.</title>
        <authorList>
            <person name="Yim K.J."/>
        </authorList>
    </citation>
    <scope>NUCLEOTIDE SEQUENCE</scope>
    <source>
        <strain evidence="2">KCS-6</strain>
    </source>
</reference>
<evidence type="ECO:0000313" key="3">
    <source>
        <dbReference type="Proteomes" id="UP000598971"/>
    </source>
</evidence>
<feature type="transmembrane region" description="Helical" evidence="1">
    <location>
        <begin position="39"/>
        <end position="59"/>
    </location>
</feature>
<keyword evidence="1" id="KW-1133">Transmembrane helix</keyword>
<protein>
    <submittedName>
        <fullName evidence="2">Uncharacterized protein</fullName>
    </submittedName>
</protein>
<dbReference type="EMBL" id="WHPF01000001">
    <property type="protein sequence ID" value="NNV53859.1"/>
    <property type="molecule type" value="Genomic_DNA"/>
</dbReference>
<accession>A0A8J8FEV9</accession>
<dbReference type="RefSeq" id="WP_171605776.1">
    <property type="nucleotide sequence ID" value="NZ_WHPF01000001.1"/>
</dbReference>
<feature type="transmembrane region" description="Helical" evidence="1">
    <location>
        <begin position="66"/>
        <end position="88"/>
    </location>
</feature>
<name>A0A8J8FEV9_9BACT</name>
<comment type="caution">
    <text evidence="2">The sequence shown here is derived from an EMBL/GenBank/DDBJ whole genome shotgun (WGS) entry which is preliminary data.</text>
</comment>
<keyword evidence="3" id="KW-1185">Reference proteome</keyword>
<sequence>MSKILKIILINIGLFAILEPLSILSAFLAGYAASGQEPSAWTLFLGFIIFHLGINLFILKRLNALSIIYIIISNLEIFILYGIVAWTFR</sequence>
<keyword evidence="1" id="KW-0472">Membrane</keyword>
<keyword evidence="1" id="KW-0812">Transmembrane</keyword>